<name>A0A1F5RGV4_9BACT</name>
<dbReference type="SUPFAM" id="SSF53756">
    <property type="entry name" value="UDP-Glycosyltransferase/glycogen phosphorylase"/>
    <property type="match status" value="1"/>
</dbReference>
<evidence type="ECO:0000313" key="2">
    <source>
        <dbReference type="Proteomes" id="UP000177230"/>
    </source>
</evidence>
<evidence type="ECO:0008006" key="3">
    <source>
        <dbReference type="Google" id="ProtNLM"/>
    </source>
</evidence>
<evidence type="ECO:0000313" key="1">
    <source>
        <dbReference type="EMBL" id="OGF13636.1"/>
    </source>
</evidence>
<organism evidence="1 2">
    <name type="scientific">Candidatus Edwardsbacteria bacterium GWF2_54_11</name>
    <dbReference type="NCBI Taxonomy" id="1817851"/>
    <lineage>
        <taxon>Bacteria</taxon>
        <taxon>Candidatus Edwardsiibacteriota</taxon>
    </lineage>
</organism>
<dbReference type="Gene3D" id="3.40.50.2000">
    <property type="entry name" value="Glycogen Phosphorylase B"/>
    <property type="match status" value="1"/>
</dbReference>
<comment type="caution">
    <text evidence="1">The sequence shown here is derived from an EMBL/GenBank/DDBJ whole genome shotgun (WGS) entry which is preliminary data.</text>
</comment>
<proteinExistence type="predicted"/>
<dbReference type="AlphaFoldDB" id="A0A1F5RGV4"/>
<dbReference type="EMBL" id="MFFM01000014">
    <property type="protein sequence ID" value="OGF13636.1"/>
    <property type="molecule type" value="Genomic_DNA"/>
</dbReference>
<protein>
    <recommendedName>
        <fullName evidence="3">Glycosyl transferase family 1 domain-containing protein</fullName>
    </recommendedName>
</protein>
<gene>
    <name evidence="1" type="ORF">A2024_10880</name>
</gene>
<reference evidence="1 2" key="1">
    <citation type="journal article" date="2016" name="Nat. Commun.">
        <title>Thousands of microbial genomes shed light on interconnected biogeochemical processes in an aquifer system.</title>
        <authorList>
            <person name="Anantharaman K."/>
            <person name="Brown C.T."/>
            <person name="Hug L.A."/>
            <person name="Sharon I."/>
            <person name="Castelle C.J."/>
            <person name="Probst A.J."/>
            <person name="Thomas B.C."/>
            <person name="Singh A."/>
            <person name="Wilkins M.J."/>
            <person name="Karaoz U."/>
            <person name="Brodie E.L."/>
            <person name="Williams K.H."/>
            <person name="Hubbard S.S."/>
            <person name="Banfield J.F."/>
        </authorList>
    </citation>
    <scope>NUCLEOTIDE SEQUENCE [LARGE SCALE GENOMIC DNA]</scope>
</reference>
<accession>A0A1F5RGV4</accession>
<dbReference type="Proteomes" id="UP000177230">
    <property type="component" value="Unassembled WGS sequence"/>
</dbReference>
<sequence length="356" mass="40193">MRILHIAPYNTAGVPITFVKAEKELGHYSRLLTLHHDGRGYQEDICLKLPLWQPEIVAKLKKICYPKPRLLQDTGLAQPRQIPPVWKPANQLAGLLLNVRDRMTRPLIKGYIKKYRLDSFDAYQLDGGHGFLKNDDFISKWHQDGKKVICCYLGSDLRRRGVMPGMDKISDLTLTLEWDHLKLYPGIKHLYFPFDISGFKVADSSLGKKVRIGHSPTNRAAKGSDRIIDAVNKLSQRYPVELVLIENRPHLRALELKATCDIGIDQLGDLGYGISALEWLAMGIPAASSIASEMEAAGISHPIVSINEQNIEQKLEPLINSREQRIKLGRAGRQWLEQNHDAQKIVKQIHQSAGLN</sequence>